<proteinExistence type="predicted"/>
<dbReference type="InterPro" id="IPR015947">
    <property type="entry name" value="PUA-like_sf"/>
</dbReference>
<dbReference type="Proteomes" id="UP001431572">
    <property type="component" value="Chromosome 2"/>
</dbReference>
<organism evidence="2 4">
    <name type="scientific">Candidatus Chlorohelix allophototropha</name>
    <dbReference type="NCBI Taxonomy" id="3003348"/>
    <lineage>
        <taxon>Bacteria</taxon>
        <taxon>Bacillati</taxon>
        <taxon>Chloroflexota</taxon>
        <taxon>Chloroflexia</taxon>
        <taxon>Candidatus Chloroheliales</taxon>
        <taxon>Candidatus Chloroheliaceae</taxon>
        <taxon>Candidatus Chlorohelix</taxon>
    </lineage>
</organism>
<dbReference type="EMBL" id="JACATZ010000003">
    <property type="protein sequence ID" value="NWJ47253.1"/>
    <property type="molecule type" value="Genomic_DNA"/>
</dbReference>
<dbReference type="PANTHER" id="PTHR14087">
    <property type="entry name" value="THYMOCYTE NUCLEAR PROTEIN 1"/>
    <property type="match status" value="1"/>
</dbReference>
<name>A0A8T7M5A1_9CHLR</name>
<dbReference type="EMBL" id="CP128400">
    <property type="protein sequence ID" value="WJW69171.1"/>
    <property type="molecule type" value="Genomic_DNA"/>
</dbReference>
<dbReference type="InterPro" id="IPR002740">
    <property type="entry name" value="EVE_domain"/>
</dbReference>
<evidence type="ECO:0000313" key="3">
    <source>
        <dbReference type="EMBL" id="WJW69171.1"/>
    </source>
</evidence>
<dbReference type="Pfam" id="PF01878">
    <property type="entry name" value="EVE"/>
    <property type="match status" value="1"/>
</dbReference>
<gene>
    <name evidence="2" type="ORF">HXX08_15430</name>
    <name evidence="3" type="ORF">OZ401_002767</name>
</gene>
<reference evidence="3" key="2">
    <citation type="journal article" date="2024" name="Nature">
        <title>Anoxygenic phototroph of the Chloroflexota uses a type I reaction centre.</title>
        <authorList>
            <person name="Tsuji J.M."/>
            <person name="Shaw N.A."/>
            <person name="Nagashima S."/>
            <person name="Venkiteswaran J.J."/>
            <person name="Schiff S.L."/>
            <person name="Watanabe T."/>
            <person name="Fukui M."/>
            <person name="Hanada S."/>
            <person name="Tank M."/>
            <person name="Neufeld J.D."/>
        </authorList>
    </citation>
    <scope>NUCLEOTIDE SEQUENCE</scope>
    <source>
        <strain evidence="3">L227-S17</strain>
    </source>
</reference>
<dbReference type="RefSeq" id="WP_341471058.1">
    <property type="nucleotide sequence ID" value="NZ_CP128400.1"/>
</dbReference>
<dbReference type="Proteomes" id="UP000521676">
    <property type="component" value="Unassembled WGS sequence"/>
</dbReference>
<feature type="domain" description="EVE" evidence="1">
    <location>
        <begin position="2"/>
        <end position="127"/>
    </location>
</feature>
<reference evidence="2 4" key="1">
    <citation type="submission" date="2020-06" db="EMBL/GenBank/DDBJ databases">
        <title>Anoxygenic phototrophic Chloroflexota member uses a Type I reaction center.</title>
        <authorList>
            <person name="Tsuji J.M."/>
            <person name="Shaw N.A."/>
            <person name="Nagashima S."/>
            <person name="Venkiteswaran J."/>
            <person name="Schiff S.L."/>
            <person name="Hanada S."/>
            <person name="Tank M."/>
            <person name="Neufeld J.D."/>
        </authorList>
    </citation>
    <scope>NUCLEOTIDE SEQUENCE [LARGE SCALE GENOMIC DNA]</scope>
    <source>
        <strain evidence="2">L227-S17</strain>
    </source>
</reference>
<dbReference type="InterPro" id="IPR052181">
    <property type="entry name" value="5hmC_binding"/>
</dbReference>
<dbReference type="SUPFAM" id="SSF88697">
    <property type="entry name" value="PUA domain-like"/>
    <property type="match status" value="1"/>
</dbReference>
<sequence>MAYFLAKTDPETYSIDSLELEKKTVWDGVRNPQALQAIRQMKPGDNVLIYHSGGQSAVVGLAKVISEARPDPDDARSWVIDLEFDHKFESPIMLSEIKASGLFADWSLVRHSRLSTMRVPENFIDWLSQRRALK</sequence>
<evidence type="ECO:0000313" key="5">
    <source>
        <dbReference type="Proteomes" id="UP001431572"/>
    </source>
</evidence>
<evidence type="ECO:0000313" key="2">
    <source>
        <dbReference type="EMBL" id="NWJ47253.1"/>
    </source>
</evidence>
<dbReference type="Gene3D" id="3.10.590.10">
    <property type="entry name" value="ph1033 like domains"/>
    <property type="match status" value="1"/>
</dbReference>
<accession>A0A8T7M5A1</accession>
<evidence type="ECO:0000313" key="4">
    <source>
        <dbReference type="Proteomes" id="UP000521676"/>
    </source>
</evidence>
<dbReference type="PANTHER" id="PTHR14087:SF7">
    <property type="entry name" value="THYMOCYTE NUCLEAR PROTEIN 1"/>
    <property type="match status" value="1"/>
</dbReference>
<dbReference type="AlphaFoldDB" id="A0A8T7M5A1"/>
<keyword evidence="5" id="KW-1185">Reference proteome</keyword>
<evidence type="ECO:0000259" key="1">
    <source>
        <dbReference type="Pfam" id="PF01878"/>
    </source>
</evidence>
<protein>
    <submittedName>
        <fullName evidence="2">EVE domain-containing protein</fullName>
    </submittedName>
</protein>